<proteinExistence type="predicted"/>
<evidence type="ECO:0000256" key="1">
    <source>
        <dbReference type="SAM" id="MobiDB-lite"/>
    </source>
</evidence>
<name>A0ABS4U6D6_9CORY</name>
<dbReference type="EMBL" id="JAGINY010000001">
    <property type="protein sequence ID" value="MBP2332226.1"/>
    <property type="molecule type" value="Genomic_DNA"/>
</dbReference>
<accession>A0ABS4U6D6</accession>
<feature type="region of interest" description="Disordered" evidence="1">
    <location>
        <begin position="1"/>
        <end position="39"/>
    </location>
</feature>
<comment type="caution">
    <text evidence="2">The sequence shown here is derived from an EMBL/GenBank/DDBJ whole genome shotgun (WGS) entry which is preliminary data.</text>
</comment>
<dbReference type="RefSeq" id="WP_209652564.1">
    <property type="nucleotide sequence ID" value="NZ_CP047357.1"/>
</dbReference>
<protein>
    <recommendedName>
        <fullName evidence="4">ArsA HSP20-like domain-containing protein</fullName>
    </recommendedName>
</protein>
<dbReference type="Proteomes" id="UP001519305">
    <property type="component" value="Unassembled WGS sequence"/>
</dbReference>
<sequence>MTPEPAPGGDAATGHPTMPSLSEAPRHPVYLVPGPPGDRTPEDFLPADLTWAETGPDPMAEAIGLLREMDADPSALDALTGFAGLERLLVWAKAQATAEGAPAGVRIGETADRQLSWLRRLQGPAQLSDMLDLISPRVDRHRSMPAVFGDRARRARLLEALWTWGRSWQRVVDGGGVRLRASGPVDPTVASVAAWLGVVVEAGTGDAGAAGASVAGADGADAAAESVRRPRLTLADLGVGGDGAPLFRLRVRAPLHLAFPEFAGSSGGTGSGGEAGEGEDADRRQAFLLDDGADPAAFAEPTVDVDASPRGMAVQVAGILRRFDAPAILSRCVMEKVRVTPPDTWVDGWGDILVWFRADPAQMP</sequence>
<organism evidence="2 3">
    <name type="scientific">Corynebacterium freneyi</name>
    <dbReference type="NCBI Taxonomy" id="134034"/>
    <lineage>
        <taxon>Bacteria</taxon>
        <taxon>Bacillati</taxon>
        <taxon>Actinomycetota</taxon>
        <taxon>Actinomycetes</taxon>
        <taxon>Mycobacteriales</taxon>
        <taxon>Corynebacteriaceae</taxon>
        <taxon>Corynebacterium</taxon>
    </lineage>
</organism>
<evidence type="ECO:0008006" key="4">
    <source>
        <dbReference type="Google" id="ProtNLM"/>
    </source>
</evidence>
<evidence type="ECO:0000313" key="3">
    <source>
        <dbReference type="Proteomes" id="UP001519305"/>
    </source>
</evidence>
<reference evidence="2 3" key="1">
    <citation type="submission" date="2021-03" db="EMBL/GenBank/DDBJ databases">
        <title>Sequencing the genomes of 1000 actinobacteria strains.</title>
        <authorList>
            <person name="Klenk H.-P."/>
        </authorList>
    </citation>
    <scope>NUCLEOTIDE SEQUENCE [LARGE SCALE GENOMIC DNA]</scope>
    <source>
        <strain evidence="2 3">DSM 44506</strain>
    </source>
</reference>
<evidence type="ECO:0000313" key="2">
    <source>
        <dbReference type="EMBL" id="MBP2332226.1"/>
    </source>
</evidence>
<keyword evidence="3" id="KW-1185">Reference proteome</keyword>
<gene>
    <name evidence="2" type="ORF">JOF33_000925</name>
</gene>